<accession>A0A6C0EJF9</accession>
<evidence type="ECO:0000259" key="1">
    <source>
        <dbReference type="PROSITE" id="PS50235"/>
    </source>
</evidence>
<dbReference type="InterPro" id="IPR001394">
    <property type="entry name" value="Peptidase_C19_UCH"/>
</dbReference>
<dbReference type="SUPFAM" id="SSF54001">
    <property type="entry name" value="Cysteine proteinases"/>
    <property type="match status" value="1"/>
</dbReference>
<dbReference type="PROSITE" id="PS00972">
    <property type="entry name" value="USP_1"/>
    <property type="match status" value="1"/>
</dbReference>
<dbReference type="GO" id="GO:0004843">
    <property type="term" value="F:cysteine-type deubiquitinase activity"/>
    <property type="evidence" value="ECO:0007669"/>
    <property type="project" value="InterPro"/>
</dbReference>
<dbReference type="InterPro" id="IPR050185">
    <property type="entry name" value="Ub_carboxyl-term_hydrolase"/>
</dbReference>
<dbReference type="CDD" id="cd02674">
    <property type="entry name" value="Peptidase_C19R"/>
    <property type="match status" value="1"/>
</dbReference>
<dbReference type="PROSITE" id="PS00973">
    <property type="entry name" value="USP_2"/>
    <property type="match status" value="1"/>
</dbReference>
<dbReference type="AlphaFoldDB" id="A0A6C0EJF9"/>
<dbReference type="GO" id="GO:0016579">
    <property type="term" value="P:protein deubiquitination"/>
    <property type="evidence" value="ECO:0007669"/>
    <property type="project" value="InterPro"/>
</dbReference>
<name>A0A6C0EJF9_9ZZZZ</name>
<evidence type="ECO:0000313" key="2">
    <source>
        <dbReference type="EMBL" id="QHT29148.1"/>
    </source>
</evidence>
<sequence>MNTKSIFYKKGLCGITNMGNTCFMNSIIQCINSNRDLALYFINNEHKKIPDKEMLENDLVEEWNLVSKGLYERNAVITPESFHKCIQQLSVKKGNSYFTGYDQNDSQEFLQFLLENLHIGLSREVNMNINGNPKNNLDKMAIKALTNWKQFFKDDYSVIIDLYYGQLYSKITTNEDSTFISEAFDPISNISLEIPDKENVTIYDCFDKFTKEESIDFKDSNVINDTKQYQKSLSVWRFPDYLVIFFKRFTNTGQKINKIIDFPINNLNLNKYCVGYEKEECVYDLYAVSNHGGNSRGGHYWAYCKNEDDSWYKFNDKYVTTLDESNIVSDNAYCLFYKKK</sequence>
<dbReference type="PROSITE" id="PS50235">
    <property type="entry name" value="USP_3"/>
    <property type="match status" value="1"/>
</dbReference>
<organism evidence="2">
    <name type="scientific">viral metagenome</name>
    <dbReference type="NCBI Taxonomy" id="1070528"/>
    <lineage>
        <taxon>unclassified sequences</taxon>
        <taxon>metagenomes</taxon>
        <taxon>organismal metagenomes</taxon>
    </lineage>
</organism>
<reference evidence="2" key="1">
    <citation type="journal article" date="2020" name="Nature">
        <title>Giant virus diversity and host interactions through global metagenomics.</title>
        <authorList>
            <person name="Schulz F."/>
            <person name="Roux S."/>
            <person name="Paez-Espino D."/>
            <person name="Jungbluth S."/>
            <person name="Walsh D.A."/>
            <person name="Denef V.J."/>
            <person name="McMahon K.D."/>
            <person name="Konstantinidis K.T."/>
            <person name="Eloe-Fadrosh E.A."/>
            <person name="Kyrpides N.C."/>
            <person name="Woyke T."/>
        </authorList>
    </citation>
    <scope>NUCLEOTIDE SEQUENCE</scope>
    <source>
        <strain evidence="2">GVMAG-M-3300001351-8</strain>
    </source>
</reference>
<dbReference type="InterPro" id="IPR028889">
    <property type="entry name" value="USP"/>
</dbReference>
<dbReference type="InterPro" id="IPR038765">
    <property type="entry name" value="Papain-like_cys_pep_sf"/>
</dbReference>
<protein>
    <recommendedName>
        <fullName evidence="1">USP domain-containing protein</fullName>
    </recommendedName>
</protein>
<feature type="domain" description="USP" evidence="1">
    <location>
        <begin position="13"/>
        <end position="340"/>
    </location>
</feature>
<dbReference type="Gene3D" id="3.90.70.10">
    <property type="entry name" value="Cysteine proteinases"/>
    <property type="match status" value="1"/>
</dbReference>
<dbReference type="EMBL" id="MN738869">
    <property type="protein sequence ID" value="QHT29148.1"/>
    <property type="molecule type" value="Genomic_DNA"/>
</dbReference>
<dbReference type="PANTHER" id="PTHR21646">
    <property type="entry name" value="UBIQUITIN CARBOXYL-TERMINAL HYDROLASE"/>
    <property type="match status" value="1"/>
</dbReference>
<proteinExistence type="predicted"/>
<dbReference type="InterPro" id="IPR018200">
    <property type="entry name" value="USP_CS"/>
</dbReference>
<dbReference type="Pfam" id="PF00443">
    <property type="entry name" value="UCH"/>
    <property type="match status" value="1"/>
</dbReference>